<dbReference type="EMBL" id="JANAVB010031618">
    <property type="protein sequence ID" value="KAJ6811478.1"/>
    <property type="molecule type" value="Genomic_DNA"/>
</dbReference>
<keyword evidence="1" id="KW-0418">Kinase</keyword>
<reference evidence="1" key="1">
    <citation type="journal article" date="2023" name="GigaByte">
        <title>Genome assembly of the bearded iris, Iris pallida Lam.</title>
        <authorList>
            <person name="Bruccoleri R.E."/>
            <person name="Oakeley E.J."/>
            <person name="Faust A.M.E."/>
            <person name="Altorfer M."/>
            <person name="Dessus-Babus S."/>
            <person name="Burckhardt D."/>
            <person name="Oertli M."/>
            <person name="Naumann U."/>
            <person name="Petersen F."/>
            <person name="Wong J."/>
        </authorList>
    </citation>
    <scope>NUCLEOTIDE SEQUENCE</scope>
    <source>
        <strain evidence="1">GSM-AAB239-AS_SAM_17_03QT</strain>
    </source>
</reference>
<dbReference type="GO" id="GO:0016301">
    <property type="term" value="F:kinase activity"/>
    <property type="evidence" value="ECO:0007669"/>
    <property type="project" value="UniProtKB-KW"/>
</dbReference>
<name>A0AAX6F5M6_IRIPA</name>
<keyword evidence="1" id="KW-0808">Transferase</keyword>
<proteinExistence type="predicted"/>
<keyword evidence="3" id="KW-1185">Reference proteome</keyword>
<evidence type="ECO:0000313" key="3">
    <source>
        <dbReference type="Proteomes" id="UP001140949"/>
    </source>
</evidence>
<sequence length="42" mass="4526">MVDGVLAFGVTASSARSVEYRRGCLTTTCDDPSSNGDDDNRW</sequence>
<gene>
    <name evidence="1" type="ORF">M6B38_152860</name>
    <name evidence="2" type="ORF">M6B38_352000</name>
</gene>
<evidence type="ECO:0000313" key="2">
    <source>
        <dbReference type="EMBL" id="KAJ6830747.1"/>
    </source>
</evidence>
<reference evidence="1" key="2">
    <citation type="submission" date="2023-04" db="EMBL/GenBank/DDBJ databases">
        <authorList>
            <person name="Bruccoleri R.E."/>
            <person name="Oakeley E.J."/>
            <person name="Faust A.-M."/>
            <person name="Dessus-Babus S."/>
            <person name="Altorfer M."/>
            <person name="Burckhardt D."/>
            <person name="Oertli M."/>
            <person name="Naumann U."/>
            <person name="Petersen F."/>
            <person name="Wong J."/>
        </authorList>
    </citation>
    <scope>NUCLEOTIDE SEQUENCE</scope>
    <source>
        <strain evidence="1">GSM-AAB239-AS_SAM_17_03QT</strain>
        <tissue evidence="1">Leaf</tissue>
    </source>
</reference>
<evidence type="ECO:0000313" key="1">
    <source>
        <dbReference type="EMBL" id="KAJ6811478.1"/>
    </source>
</evidence>
<organism evidence="1 3">
    <name type="scientific">Iris pallida</name>
    <name type="common">Sweet iris</name>
    <dbReference type="NCBI Taxonomy" id="29817"/>
    <lineage>
        <taxon>Eukaryota</taxon>
        <taxon>Viridiplantae</taxon>
        <taxon>Streptophyta</taxon>
        <taxon>Embryophyta</taxon>
        <taxon>Tracheophyta</taxon>
        <taxon>Spermatophyta</taxon>
        <taxon>Magnoliopsida</taxon>
        <taxon>Liliopsida</taxon>
        <taxon>Asparagales</taxon>
        <taxon>Iridaceae</taxon>
        <taxon>Iridoideae</taxon>
        <taxon>Irideae</taxon>
        <taxon>Iris</taxon>
    </lineage>
</organism>
<dbReference type="AlphaFoldDB" id="A0AAX6F5M6"/>
<protein>
    <submittedName>
        <fullName evidence="1">Proline-rich receptor-like protein kinase PERK13</fullName>
    </submittedName>
</protein>
<comment type="caution">
    <text evidence="1">The sequence shown here is derived from an EMBL/GenBank/DDBJ whole genome shotgun (WGS) entry which is preliminary data.</text>
</comment>
<accession>A0AAX6F5M6</accession>
<dbReference type="EMBL" id="JANAVB010017199">
    <property type="protein sequence ID" value="KAJ6830747.1"/>
    <property type="molecule type" value="Genomic_DNA"/>
</dbReference>
<keyword evidence="1" id="KW-0675">Receptor</keyword>
<dbReference type="Proteomes" id="UP001140949">
    <property type="component" value="Unassembled WGS sequence"/>
</dbReference>